<feature type="non-terminal residue" evidence="1">
    <location>
        <position position="53"/>
    </location>
</feature>
<dbReference type="Proteomes" id="UP000765509">
    <property type="component" value="Unassembled WGS sequence"/>
</dbReference>
<comment type="caution">
    <text evidence="1">The sequence shown here is derived from an EMBL/GenBank/DDBJ whole genome shotgun (WGS) entry which is preliminary data.</text>
</comment>
<gene>
    <name evidence="1" type="ORF">O181_098228</name>
</gene>
<dbReference type="AlphaFoldDB" id="A0A9Q3PDY3"/>
<dbReference type="EMBL" id="AVOT02066798">
    <property type="protein sequence ID" value="MBW0558513.1"/>
    <property type="molecule type" value="Genomic_DNA"/>
</dbReference>
<evidence type="ECO:0000313" key="1">
    <source>
        <dbReference type="EMBL" id="MBW0558513.1"/>
    </source>
</evidence>
<keyword evidence="2" id="KW-1185">Reference proteome</keyword>
<accession>A0A9Q3PDY3</accession>
<protein>
    <submittedName>
        <fullName evidence="1">Uncharacterized protein</fullName>
    </submittedName>
</protein>
<name>A0A9Q3PDY3_9BASI</name>
<proteinExistence type="predicted"/>
<evidence type="ECO:0000313" key="2">
    <source>
        <dbReference type="Proteomes" id="UP000765509"/>
    </source>
</evidence>
<sequence>MLQEASEQAWDIKWLPYQEGESLTGNNVVPNGSHLFPSRAQLCTLNTSVKKSL</sequence>
<reference evidence="1" key="1">
    <citation type="submission" date="2021-03" db="EMBL/GenBank/DDBJ databases">
        <title>Draft genome sequence of rust myrtle Austropuccinia psidii MF-1, a brazilian biotype.</title>
        <authorList>
            <person name="Quecine M.C."/>
            <person name="Pachon D.M.R."/>
            <person name="Bonatelli M.L."/>
            <person name="Correr F.H."/>
            <person name="Franceschini L.M."/>
            <person name="Leite T.F."/>
            <person name="Margarido G.R.A."/>
            <person name="Almeida C.A."/>
            <person name="Ferrarezi J.A."/>
            <person name="Labate C.A."/>
        </authorList>
    </citation>
    <scope>NUCLEOTIDE SEQUENCE</scope>
    <source>
        <strain evidence="1">MF-1</strain>
    </source>
</reference>
<organism evidence="1 2">
    <name type="scientific">Austropuccinia psidii MF-1</name>
    <dbReference type="NCBI Taxonomy" id="1389203"/>
    <lineage>
        <taxon>Eukaryota</taxon>
        <taxon>Fungi</taxon>
        <taxon>Dikarya</taxon>
        <taxon>Basidiomycota</taxon>
        <taxon>Pucciniomycotina</taxon>
        <taxon>Pucciniomycetes</taxon>
        <taxon>Pucciniales</taxon>
        <taxon>Sphaerophragmiaceae</taxon>
        <taxon>Austropuccinia</taxon>
    </lineage>
</organism>